<keyword evidence="5 8" id="KW-1133">Transmembrane helix</keyword>
<gene>
    <name evidence="9" type="ORF">AB1207_12910</name>
</gene>
<evidence type="ECO:0000256" key="6">
    <source>
        <dbReference type="ARBA" id="ARBA00023136"/>
    </source>
</evidence>
<name>A0ABV3P827_9ACTN</name>
<protein>
    <submittedName>
        <fullName evidence="9">SMR family transporter</fullName>
    </submittedName>
</protein>
<accession>A0ABV3P827</accession>
<dbReference type="RefSeq" id="WP_367638782.1">
    <property type="nucleotide sequence ID" value="NZ_JBFNQN010000008.1"/>
</dbReference>
<dbReference type="PANTHER" id="PTHR30561:SF1">
    <property type="entry name" value="MULTIDRUG TRANSPORTER EMRE"/>
    <property type="match status" value="1"/>
</dbReference>
<evidence type="ECO:0000256" key="5">
    <source>
        <dbReference type="ARBA" id="ARBA00022989"/>
    </source>
</evidence>
<evidence type="ECO:0000313" key="9">
    <source>
        <dbReference type="EMBL" id="MEW9265652.1"/>
    </source>
</evidence>
<feature type="transmembrane region" description="Helical" evidence="8">
    <location>
        <begin position="85"/>
        <end position="104"/>
    </location>
</feature>
<organism evidence="9 10">
    <name type="scientific">Kineococcus endophyticus</name>
    <dbReference type="NCBI Taxonomy" id="1181883"/>
    <lineage>
        <taxon>Bacteria</taxon>
        <taxon>Bacillati</taxon>
        <taxon>Actinomycetota</taxon>
        <taxon>Actinomycetes</taxon>
        <taxon>Kineosporiales</taxon>
        <taxon>Kineosporiaceae</taxon>
        <taxon>Kineococcus</taxon>
    </lineage>
</organism>
<dbReference type="PANTHER" id="PTHR30561">
    <property type="entry name" value="SMR FAMILY PROTON-DEPENDENT DRUG EFFLUX TRANSPORTER SUGE"/>
    <property type="match status" value="1"/>
</dbReference>
<evidence type="ECO:0000256" key="4">
    <source>
        <dbReference type="ARBA" id="ARBA00022692"/>
    </source>
</evidence>
<dbReference type="EMBL" id="JBFNQN010000008">
    <property type="protein sequence ID" value="MEW9265652.1"/>
    <property type="molecule type" value="Genomic_DNA"/>
</dbReference>
<keyword evidence="4 7" id="KW-0812">Transmembrane</keyword>
<sequence length="105" mass="10534">MAWVFLAVAIIAEVAATLSLKMAVTGRKAWYAAVAAGYLVAIGLLSLALDAGLGLGLTYGAWAAAGVLLTTLAGAVLFAERVSRTSAVGIALVITGIALVKWGTS</sequence>
<evidence type="ECO:0000256" key="2">
    <source>
        <dbReference type="ARBA" id="ARBA00022448"/>
    </source>
</evidence>
<evidence type="ECO:0000256" key="3">
    <source>
        <dbReference type="ARBA" id="ARBA00022475"/>
    </source>
</evidence>
<dbReference type="Proteomes" id="UP001555826">
    <property type="component" value="Unassembled WGS sequence"/>
</dbReference>
<dbReference type="InterPro" id="IPR037185">
    <property type="entry name" value="EmrE-like"/>
</dbReference>
<proteinExistence type="inferred from homology"/>
<comment type="similarity">
    <text evidence="7">Belongs to the drug/metabolite transporter (DMT) superfamily. Small multidrug resistance (SMR) (TC 2.A.7.1) family.</text>
</comment>
<keyword evidence="6 8" id="KW-0472">Membrane</keyword>
<keyword evidence="2" id="KW-0813">Transport</keyword>
<keyword evidence="10" id="KW-1185">Reference proteome</keyword>
<keyword evidence="3" id="KW-1003">Cell membrane</keyword>
<dbReference type="InterPro" id="IPR045324">
    <property type="entry name" value="Small_multidrug_res"/>
</dbReference>
<evidence type="ECO:0000313" key="10">
    <source>
        <dbReference type="Proteomes" id="UP001555826"/>
    </source>
</evidence>
<comment type="caution">
    <text evidence="9">The sequence shown here is derived from an EMBL/GenBank/DDBJ whole genome shotgun (WGS) entry which is preliminary data.</text>
</comment>
<reference evidence="9 10" key="1">
    <citation type="submission" date="2024-07" db="EMBL/GenBank/DDBJ databases">
        <authorList>
            <person name="Thanompreechachai J."/>
            <person name="Duangmal K."/>
        </authorList>
    </citation>
    <scope>NUCLEOTIDE SEQUENCE [LARGE SCALE GENOMIC DNA]</scope>
    <source>
        <strain evidence="9 10">KCTC 19886</strain>
    </source>
</reference>
<evidence type="ECO:0000256" key="8">
    <source>
        <dbReference type="SAM" id="Phobius"/>
    </source>
</evidence>
<feature type="transmembrane region" description="Helical" evidence="8">
    <location>
        <begin position="29"/>
        <end position="49"/>
    </location>
</feature>
<dbReference type="SUPFAM" id="SSF103481">
    <property type="entry name" value="Multidrug resistance efflux transporter EmrE"/>
    <property type="match status" value="1"/>
</dbReference>
<dbReference type="Gene3D" id="1.10.3730.20">
    <property type="match status" value="1"/>
</dbReference>
<dbReference type="InterPro" id="IPR000390">
    <property type="entry name" value="Small_drug/metabolite_transptr"/>
</dbReference>
<evidence type="ECO:0000256" key="1">
    <source>
        <dbReference type="ARBA" id="ARBA00004651"/>
    </source>
</evidence>
<feature type="transmembrane region" description="Helical" evidence="8">
    <location>
        <begin position="61"/>
        <end position="79"/>
    </location>
</feature>
<dbReference type="Pfam" id="PF00893">
    <property type="entry name" value="Multi_Drug_Res"/>
    <property type="match status" value="1"/>
</dbReference>
<comment type="subcellular location">
    <subcellularLocation>
        <location evidence="1 7">Cell membrane</location>
        <topology evidence="1 7">Multi-pass membrane protein</topology>
    </subcellularLocation>
</comment>
<evidence type="ECO:0000256" key="7">
    <source>
        <dbReference type="RuleBase" id="RU003942"/>
    </source>
</evidence>